<evidence type="ECO:0000313" key="4">
    <source>
        <dbReference type="Proteomes" id="UP001211173"/>
    </source>
</evidence>
<dbReference type="Gene3D" id="2.60.40.4380">
    <property type="entry name" value="Translational regulator CsrA"/>
    <property type="match status" value="1"/>
</dbReference>
<dbReference type="EMBL" id="JAQLWV010000024">
    <property type="protein sequence ID" value="MDB7934434.1"/>
    <property type="molecule type" value="Genomic_DNA"/>
</dbReference>
<name>A0AAW6CKX9_FLAPL</name>
<organism evidence="3 4">
    <name type="scientific">Flavonifractor plautii</name>
    <name type="common">Fusobacterium plautii</name>
    <dbReference type="NCBI Taxonomy" id="292800"/>
    <lineage>
        <taxon>Bacteria</taxon>
        <taxon>Bacillati</taxon>
        <taxon>Bacillota</taxon>
        <taxon>Clostridia</taxon>
        <taxon>Eubacteriales</taxon>
        <taxon>Oscillospiraceae</taxon>
        <taxon>Flavonifractor</taxon>
    </lineage>
</organism>
<dbReference type="GO" id="GO:0006402">
    <property type="term" value="P:mRNA catabolic process"/>
    <property type="evidence" value="ECO:0007669"/>
    <property type="project" value="InterPro"/>
</dbReference>
<gene>
    <name evidence="3" type="ORF">PNE06_15220</name>
</gene>
<sequence>MTMFTHKEIPMLQLSLRPGEYLTIHGDIVVQLAQLSGSRAFLRVEADRSIPIVRGKVLERSGAPRPECLASLPRSRARKGRDAVYHWNGARKRAIRAMEQILDQMESDGPREEVQALRVQLEQLLPTQQEEELSGQIQALFRDQAARNT</sequence>
<dbReference type="InterPro" id="IPR003751">
    <property type="entry name" value="CsrA"/>
</dbReference>
<dbReference type="InterPro" id="IPR036107">
    <property type="entry name" value="CsrA_sf"/>
</dbReference>
<dbReference type="RefSeq" id="WP_225123397.1">
    <property type="nucleotide sequence ID" value="NZ_CAXUMB010000025.1"/>
</dbReference>
<evidence type="ECO:0000256" key="2">
    <source>
        <dbReference type="ARBA" id="ARBA00022795"/>
    </source>
</evidence>
<keyword evidence="2" id="KW-1005">Bacterial flagellum biogenesis</keyword>
<dbReference type="Proteomes" id="UP001211173">
    <property type="component" value="Unassembled WGS sequence"/>
</dbReference>
<dbReference type="GO" id="GO:0006109">
    <property type="term" value="P:regulation of carbohydrate metabolic process"/>
    <property type="evidence" value="ECO:0007669"/>
    <property type="project" value="InterPro"/>
</dbReference>
<dbReference type="GO" id="GO:0003723">
    <property type="term" value="F:RNA binding"/>
    <property type="evidence" value="ECO:0007669"/>
    <property type="project" value="InterPro"/>
</dbReference>
<dbReference type="GO" id="GO:0044781">
    <property type="term" value="P:bacterial-type flagellum organization"/>
    <property type="evidence" value="ECO:0007669"/>
    <property type="project" value="UniProtKB-KW"/>
</dbReference>
<dbReference type="Pfam" id="PF02599">
    <property type="entry name" value="CsrA"/>
    <property type="match status" value="1"/>
</dbReference>
<protein>
    <submittedName>
        <fullName evidence="3">Carbon storage regulator</fullName>
    </submittedName>
</protein>
<dbReference type="SUPFAM" id="SSF117130">
    <property type="entry name" value="CsrA-like"/>
    <property type="match status" value="1"/>
</dbReference>
<accession>A0AAW6CKX9</accession>
<dbReference type="AlphaFoldDB" id="A0AAW6CKX9"/>
<comment type="caution">
    <text evidence="3">The sequence shown here is derived from an EMBL/GenBank/DDBJ whole genome shotgun (WGS) entry which is preliminary data.</text>
</comment>
<keyword evidence="1" id="KW-0678">Repressor</keyword>
<evidence type="ECO:0000256" key="1">
    <source>
        <dbReference type="ARBA" id="ARBA00022491"/>
    </source>
</evidence>
<evidence type="ECO:0000313" key="3">
    <source>
        <dbReference type="EMBL" id="MDB7934434.1"/>
    </source>
</evidence>
<proteinExistence type="predicted"/>
<reference evidence="3" key="1">
    <citation type="submission" date="2023-01" db="EMBL/GenBank/DDBJ databases">
        <title>Human gut microbiome strain richness.</title>
        <authorList>
            <person name="Chen-Liaw A."/>
        </authorList>
    </citation>
    <scope>NUCLEOTIDE SEQUENCE</scope>
    <source>
        <strain evidence="3">1001287st1_F4_1001285I_161205</strain>
    </source>
</reference>